<feature type="domain" description="PucR C-terminal helix-turn-helix" evidence="1">
    <location>
        <begin position="304"/>
        <end position="359"/>
    </location>
</feature>
<accession>A0ABN2TBH8</accession>
<dbReference type="SUPFAM" id="SSF46689">
    <property type="entry name" value="Homeodomain-like"/>
    <property type="match status" value="1"/>
</dbReference>
<proteinExistence type="predicted"/>
<dbReference type="Pfam" id="PF13556">
    <property type="entry name" value="HTH_30"/>
    <property type="match status" value="1"/>
</dbReference>
<comment type="caution">
    <text evidence="2">The sequence shown here is derived from an EMBL/GenBank/DDBJ whole genome shotgun (WGS) entry which is preliminary data.</text>
</comment>
<organism evidence="2 3">
    <name type="scientific">Brevibacterium samyangense</name>
    <dbReference type="NCBI Taxonomy" id="366888"/>
    <lineage>
        <taxon>Bacteria</taxon>
        <taxon>Bacillati</taxon>
        <taxon>Actinomycetota</taxon>
        <taxon>Actinomycetes</taxon>
        <taxon>Micrococcales</taxon>
        <taxon>Brevibacteriaceae</taxon>
        <taxon>Brevibacterium</taxon>
    </lineage>
</organism>
<dbReference type="PANTHER" id="PTHR33744:SF17">
    <property type="entry name" value="CONSERVED PROTEIN"/>
    <property type="match status" value="1"/>
</dbReference>
<name>A0ABN2TBH8_9MICO</name>
<dbReference type="InterPro" id="IPR009057">
    <property type="entry name" value="Homeodomain-like_sf"/>
</dbReference>
<evidence type="ECO:0000313" key="3">
    <source>
        <dbReference type="Proteomes" id="UP001500755"/>
    </source>
</evidence>
<evidence type="ECO:0000259" key="1">
    <source>
        <dbReference type="Pfam" id="PF13556"/>
    </source>
</evidence>
<dbReference type="InterPro" id="IPR025736">
    <property type="entry name" value="PucR_C-HTH_dom"/>
</dbReference>
<keyword evidence="3" id="KW-1185">Reference proteome</keyword>
<dbReference type="PANTHER" id="PTHR33744">
    <property type="entry name" value="CARBOHYDRATE DIACID REGULATOR"/>
    <property type="match status" value="1"/>
</dbReference>
<dbReference type="EMBL" id="BAAANO010000010">
    <property type="protein sequence ID" value="GAA2004077.1"/>
    <property type="molecule type" value="Genomic_DNA"/>
</dbReference>
<reference evidence="2 3" key="1">
    <citation type="journal article" date="2019" name="Int. J. Syst. Evol. Microbiol.">
        <title>The Global Catalogue of Microorganisms (GCM) 10K type strain sequencing project: providing services to taxonomists for standard genome sequencing and annotation.</title>
        <authorList>
            <consortium name="The Broad Institute Genomics Platform"/>
            <consortium name="The Broad Institute Genome Sequencing Center for Infectious Disease"/>
            <person name="Wu L."/>
            <person name="Ma J."/>
        </authorList>
    </citation>
    <scope>NUCLEOTIDE SEQUENCE [LARGE SCALE GENOMIC DNA]</scope>
    <source>
        <strain evidence="2 3">JCM 14546</strain>
    </source>
</reference>
<dbReference type="InterPro" id="IPR051448">
    <property type="entry name" value="CdaR-like_regulators"/>
</dbReference>
<dbReference type="InterPro" id="IPR042070">
    <property type="entry name" value="PucR_C-HTH_sf"/>
</dbReference>
<gene>
    <name evidence="2" type="ORF">GCM10009755_11710</name>
</gene>
<sequence length="370" mass="40959">MASRHFGDEDELRIQALKSRTVPPEFKSIPQTTGINKVKGYKRVPAMGEVKPRIGMPIRADGELAAILWLIDDDTVSQAELDDCLHTIHQVETIFERRLVSNLSAELQLEESLAGLLSDTYSDRRAAEEDLSDLGHFAACVGFTALVMRFDRESRGTIEDHEYRLLLRATKRALTPIPAQDRIFGRVNDFFVIVLGFRGAVLTEILQELADRLVKEADVLTPGAEARLHVGAGGRVTALTHVSDSVEQGILSLRAASATGVTTRLWDDPGVDLLLADLLPASLPPSRVPPVLRTIDDSVSPEVLQTVLAYLDHGGNIAKTSEDLFLHRTTAYYRLAKFEKATNLDLGDGRARLMVHLWLLSLPFLRRTEP</sequence>
<evidence type="ECO:0000313" key="2">
    <source>
        <dbReference type="EMBL" id="GAA2004077.1"/>
    </source>
</evidence>
<dbReference type="Gene3D" id="1.10.10.2840">
    <property type="entry name" value="PucR C-terminal helix-turn-helix domain"/>
    <property type="match status" value="1"/>
</dbReference>
<dbReference type="Proteomes" id="UP001500755">
    <property type="component" value="Unassembled WGS sequence"/>
</dbReference>
<protein>
    <recommendedName>
        <fullName evidence="1">PucR C-terminal helix-turn-helix domain-containing protein</fullName>
    </recommendedName>
</protein>